<feature type="region of interest" description="Disordered" evidence="2">
    <location>
        <begin position="120"/>
        <end position="170"/>
    </location>
</feature>
<evidence type="ECO:0000256" key="2">
    <source>
        <dbReference type="SAM" id="MobiDB-lite"/>
    </source>
</evidence>
<evidence type="ECO:0000313" key="3">
    <source>
        <dbReference type="EMBL" id="KAG0685186.1"/>
    </source>
</evidence>
<name>A0A9P6WHJ8_9ASCO</name>
<protein>
    <submittedName>
        <fullName evidence="3">Uncharacterized protein</fullName>
    </submittedName>
</protein>
<gene>
    <name evidence="3" type="ORF">C6P40_004909</name>
</gene>
<dbReference type="InterPro" id="IPR039301">
    <property type="entry name" value="Sip5/DA2"/>
</dbReference>
<dbReference type="EMBL" id="PUHW01000753">
    <property type="protein sequence ID" value="KAG0685186.1"/>
    <property type="molecule type" value="Genomic_DNA"/>
</dbReference>
<dbReference type="PANTHER" id="PTHR31315:SF1">
    <property type="entry name" value="PROTEIN SIP5"/>
    <property type="match status" value="1"/>
</dbReference>
<feature type="region of interest" description="Disordered" evidence="2">
    <location>
        <begin position="51"/>
        <end position="85"/>
    </location>
</feature>
<proteinExistence type="inferred from homology"/>
<dbReference type="GO" id="GO:0005737">
    <property type="term" value="C:cytoplasm"/>
    <property type="evidence" value="ECO:0007669"/>
    <property type="project" value="TreeGrafter"/>
</dbReference>
<feature type="region of interest" description="Disordered" evidence="2">
    <location>
        <begin position="212"/>
        <end position="238"/>
    </location>
</feature>
<feature type="compositionally biased region" description="Low complexity" evidence="2">
    <location>
        <begin position="142"/>
        <end position="154"/>
    </location>
</feature>
<comment type="caution">
    <text evidence="3">The sequence shown here is derived from an EMBL/GenBank/DDBJ whole genome shotgun (WGS) entry which is preliminary data.</text>
</comment>
<evidence type="ECO:0000256" key="1">
    <source>
        <dbReference type="ARBA" id="ARBA00010402"/>
    </source>
</evidence>
<dbReference type="AlphaFoldDB" id="A0A9P6WHJ8"/>
<feature type="compositionally biased region" description="Acidic residues" evidence="2">
    <location>
        <begin position="55"/>
        <end position="81"/>
    </location>
</feature>
<feature type="non-terminal residue" evidence="3">
    <location>
        <position position="1"/>
    </location>
</feature>
<evidence type="ECO:0000313" key="4">
    <source>
        <dbReference type="Proteomes" id="UP000697127"/>
    </source>
</evidence>
<comment type="similarity">
    <text evidence="1">Belongs to the SIP5 family.</text>
</comment>
<dbReference type="PANTHER" id="PTHR31315">
    <property type="entry name" value="PROTEIN SIP5"/>
    <property type="match status" value="1"/>
</dbReference>
<reference evidence="3" key="1">
    <citation type="submission" date="2020-11" db="EMBL/GenBank/DDBJ databases">
        <title>Kefir isolates.</title>
        <authorList>
            <person name="Marcisauskas S."/>
            <person name="Kim Y."/>
            <person name="Blasche S."/>
        </authorList>
    </citation>
    <scope>NUCLEOTIDE SEQUENCE</scope>
    <source>
        <strain evidence="3">Olga-1</strain>
    </source>
</reference>
<organism evidence="3 4">
    <name type="scientific">Pichia californica</name>
    <dbReference type="NCBI Taxonomy" id="460514"/>
    <lineage>
        <taxon>Eukaryota</taxon>
        <taxon>Fungi</taxon>
        <taxon>Dikarya</taxon>
        <taxon>Ascomycota</taxon>
        <taxon>Saccharomycotina</taxon>
        <taxon>Pichiomycetes</taxon>
        <taxon>Pichiales</taxon>
        <taxon>Pichiaceae</taxon>
        <taxon>Pichia</taxon>
    </lineage>
</organism>
<feature type="non-terminal residue" evidence="3">
    <location>
        <position position="262"/>
    </location>
</feature>
<keyword evidence="4" id="KW-1185">Reference proteome</keyword>
<dbReference type="Proteomes" id="UP000697127">
    <property type="component" value="Unassembled WGS sequence"/>
</dbReference>
<sequence length="262" mass="29741">NDKNSEDLISEPVKCPFCAVDNFGITYIHPTDFKTGIEGNCKPSEFKFIDHSIEEENEEEEEQEEEKEEEEGKGECDDDDNNNNNLEIQSKISVVSSLTEIDLADPFSTKKIKAEERKKAIENKNKNKNKNNNALNGHKRNLSNATNNSNNISSGVRKRRESLPPDAPSVITIDTIRPDWEQKLLAARTKLARRSAAATALHATSLITNSNINSNHLQSNESGYRNRNRSDNNSSHNRQQLEEMLIEEAMRLSLLDEEERKM</sequence>
<accession>A0A9P6WHJ8</accession>